<name>A0A507B1Q4_9PEZI</name>
<dbReference type="GeneID" id="41974078"/>
<dbReference type="InterPro" id="IPR036259">
    <property type="entry name" value="MFS_trans_sf"/>
</dbReference>
<organism evidence="7 8">
    <name type="scientific">Thyridium curvatum</name>
    <dbReference type="NCBI Taxonomy" id="1093900"/>
    <lineage>
        <taxon>Eukaryota</taxon>
        <taxon>Fungi</taxon>
        <taxon>Dikarya</taxon>
        <taxon>Ascomycota</taxon>
        <taxon>Pezizomycotina</taxon>
        <taxon>Sordariomycetes</taxon>
        <taxon>Sordariomycetidae</taxon>
        <taxon>Thyridiales</taxon>
        <taxon>Thyridiaceae</taxon>
        <taxon>Thyridium</taxon>
    </lineage>
</organism>
<feature type="transmembrane region" description="Helical" evidence="6">
    <location>
        <begin position="221"/>
        <end position="241"/>
    </location>
</feature>
<feature type="transmembrane region" description="Helical" evidence="6">
    <location>
        <begin position="131"/>
        <end position="150"/>
    </location>
</feature>
<evidence type="ECO:0000313" key="7">
    <source>
        <dbReference type="EMBL" id="TPX12986.1"/>
    </source>
</evidence>
<feature type="transmembrane region" description="Helical" evidence="6">
    <location>
        <begin position="156"/>
        <end position="176"/>
    </location>
</feature>
<feature type="transmembrane region" description="Helical" evidence="6">
    <location>
        <begin position="64"/>
        <end position="88"/>
    </location>
</feature>
<accession>A0A507B1Q4</accession>
<evidence type="ECO:0000256" key="1">
    <source>
        <dbReference type="ARBA" id="ARBA00004141"/>
    </source>
</evidence>
<dbReference type="Gene3D" id="1.20.1250.20">
    <property type="entry name" value="MFS general substrate transporter like domains"/>
    <property type="match status" value="2"/>
</dbReference>
<feature type="transmembrane region" description="Helical" evidence="6">
    <location>
        <begin position="100"/>
        <end position="119"/>
    </location>
</feature>
<dbReference type="EMBL" id="SKBQ01000038">
    <property type="protein sequence ID" value="TPX12986.1"/>
    <property type="molecule type" value="Genomic_DNA"/>
</dbReference>
<evidence type="ECO:0000256" key="6">
    <source>
        <dbReference type="SAM" id="Phobius"/>
    </source>
</evidence>
<dbReference type="PANTHER" id="PTHR43791:SF97">
    <property type="entry name" value="ALLANTOATE TRANSPORTER, PUTATIVE (AFU_ORTHOLOGUE AFUA_1G14700)-RELATED"/>
    <property type="match status" value="1"/>
</dbReference>
<keyword evidence="8" id="KW-1185">Reference proteome</keyword>
<dbReference type="GO" id="GO:0022857">
    <property type="term" value="F:transmembrane transporter activity"/>
    <property type="evidence" value="ECO:0007669"/>
    <property type="project" value="InterPro"/>
</dbReference>
<feature type="transmembrane region" description="Helical" evidence="6">
    <location>
        <begin position="449"/>
        <end position="470"/>
    </location>
</feature>
<comment type="subcellular location">
    <subcellularLocation>
        <location evidence="1">Membrane</location>
        <topology evidence="1">Multi-pass membrane protein</topology>
    </subcellularLocation>
</comment>
<feature type="transmembrane region" description="Helical" evidence="6">
    <location>
        <begin position="383"/>
        <end position="402"/>
    </location>
</feature>
<evidence type="ECO:0000256" key="5">
    <source>
        <dbReference type="ARBA" id="ARBA00023136"/>
    </source>
</evidence>
<dbReference type="Pfam" id="PF07690">
    <property type="entry name" value="MFS_1"/>
    <property type="match status" value="1"/>
</dbReference>
<evidence type="ECO:0000256" key="3">
    <source>
        <dbReference type="ARBA" id="ARBA00022692"/>
    </source>
</evidence>
<dbReference type="Proteomes" id="UP000319257">
    <property type="component" value="Unassembled WGS sequence"/>
</dbReference>
<feature type="transmembrane region" description="Helical" evidence="6">
    <location>
        <begin position="414"/>
        <end position="437"/>
    </location>
</feature>
<dbReference type="InterPro" id="IPR011701">
    <property type="entry name" value="MFS"/>
</dbReference>
<dbReference type="GO" id="GO:0016020">
    <property type="term" value="C:membrane"/>
    <property type="evidence" value="ECO:0007669"/>
    <property type="project" value="UniProtKB-SubCell"/>
</dbReference>
<evidence type="ECO:0008006" key="9">
    <source>
        <dbReference type="Google" id="ProtNLM"/>
    </source>
</evidence>
<evidence type="ECO:0000313" key="8">
    <source>
        <dbReference type="Proteomes" id="UP000319257"/>
    </source>
</evidence>
<evidence type="ECO:0000256" key="2">
    <source>
        <dbReference type="ARBA" id="ARBA00022448"/>
    </source>
</evidence>
<keyword evidence="2" id="KW-0813">Transport</keyword>
<feature type="transmembrane region" description="Helical" evidence="6">
    <location>
        <begin position="290"/>
        <end position="314"/>
    </location>
</feature>
<dbReference type="PANTHER" id="PTHR43791">
    <property type="entry name" value="PERMEASE-RELATED"/>
    <property type="match status" value="1"/>
</dbReference>
<reference evidence="7 8" key="1">
    <citation type="submission" date="2019-06" db="EMBL/GenBank/DDBJ databases">
        <title>Draft genome sequence of the filamentous fungus Phialemoniopsis curvata isolated from diesel fuel.</title>
        <authorList>
            <person name="Varaljay V.A."/>
            <person name="Lyon W.J."/>
            <person name="Crouch A.L."/>
            <person name="Drake C.E."/>
            <person name="Hollomon J.M."/>
            <person name="Nadeau L.J."/>
            <person name="Nunn H.S."/>
            <person name="Stevenson B.S."/>
            <person name="Bojanowski C.L."/>
            <person name="Crookes-Goodson W.J."/>
        </authorList>
    </citation>
    <scope>NUCLEOTIDE SEQUENCE [LARGE SCALE GENOMIC DNA]</scope>
    <source>
        <strain evidence="7 8">D216</strain>
    </source>
</reference>
<dbReference type="RefSeq" id="XP_030994697.1">
    <property type="nucleotide sequence ID" value="XM_031141285.1"/>
</dbReference>
<comment type="caution">
    <text evidence="7">The sequence shown here is derived from an EMBL/GenBank/DDBJ whole genome shotgun (WGS) entry which is preliminary data.</text>
</comment>
<gene>
    <name evidence="7" type="ORF">E0L32_006631</name>
</gene>
<sequence length="506" mass="56301">MAQDKSDLNIEPQPSERDIGLVHESKPPVVHEESAAYLYDHAAQWGNYEPHEAKRVLRKIDWRLMPLIVGTITIAAVDKILISNAALYGMNEDTHLVGQQYSWVGSIFYFGWLVAEYPANAILQKLPVGKTVGVAVTLWGVIVMCLGATQNAAGLMALRFIMGALEAPLFPAVTILNTMWYKKKEQPVRMALTFTAFSSLVTGVVSYGIGHAHTAIASWRLLFLVIGGFTILWGAILILWLPDSPLKENFLKGKDKYIALDRVRENMTGIENKELKWYQVREAFTDYKTYLLFVFFLSMNVPTGGLVTFAAQIVSGLGYGKLETTLLGMPTGMMQSLAGFMVAIPQHWLKNKRCLSAGLCCLVPLACSILIKQLSHENKVGRLLAYYFFYFFWGPYATALSLPMANVSGHTKKLTINATIFLAYCIANIVGPQVFIAKEAPDYTTGYNAIMAFEIVAIACLAAYAVGCIIENRIRDKREGTDVDVTLDTQLGDLTDYEKKGFRYIY</sequence>
<dbReference type="OrthoDB" id="6730379at2759"/>
<keyword evidence="3 6" id="KW-0812">Transmembrane</keyword>
<dbReference type="SUPFAM" id="SSF103473">
    <property type="entry name" value="MFS general substrate transporter"/>
    <property type="match status" value="1"/>
</dbReference>
<feature type="transmembrane region" description="Helical" evidence="6">
    <location>
        <begin position="188"/>
        <end position="209"/>
    </location>
</feature>
<keyword evidence="5 6" id="KW-0472">Membrane</keyword>
<protein>
    <recommendedName>
        <fullName evidence="9">Major facilitator superfamily (MFS) profile domain-containing protein</fullName>
    </recommendedName>
</protein>
<keyword evidence="4 6" id="KW-1133">Transmembrane helix</keyword>
<feature type="transmembrane region" description="Helical" evidence="6">
    <location>
        <begin position="354"/>
        <end position="371"/>
    </location>
</feature>
<evidence type="ECO:0000256" key="4">
    <source>
        <dbReference type="ARBA" id="ARBA00022989"/>
    </source>
</evidence>
<dbReference type="InParanoid" id="A0A507B1Q4"/>
<proteinExistence type="predicted"/>
<dbReference type="AlphaFoldDB" id="A0A507B1Q4"/>
<feature type="transmembrane region" description="Helical" evidence="6">
    <location>
        <begin position="326"/>
        <end position="345"/>
    </location>
</feature>